<keyword evidence="1" id="KW-0812">Transmembrane</keyword>
<gene>
    <name evidence="2" type="ORF">A2788_01075</name>
</gene>
<keyword evidence="1" id="KW-1133">Transmembrane helix</keyword>
<evidence type="ECO:0000313" key="2">
    <source>
        <dbReference type="EMBL" id="OGC81714.1"/>
    </source>
</evidence>
<sequence length="126" mass="13865">MSAEKIALGILSLLAIIVATYWVVAVVLPLAEQLLRGIFPNHALVEALIKLLLLVIVLASVRAGIAELSMGKTLTTYLSVLEPGLRVVDSIIEQLQWLMNRAGIWIFLVLGVLTATHGTIDRWRKR</sequence>
<feature type="transmembrane region" description="Helical" evidence="1">
    <location>
        <begin position="43"/>
        <end position="65"/>
    </location>
</feature>
<evidence type="ECO:0000256" key="1">
    <source>
        <dbReference type="SAM" id="Phobius"/>
    </source>
</evidence>
<dbReference type="EMBL" id="MEWS01000035">
    <property type="protein sequence ID" value="OGC81714.1"/>
    <property type="molecule type" value="Genomic_DNA"/>
</dbReference>
<comment type="caution">
    <text evidence="2">The sequence shown here is derived from an EMBL/GenBank/DDBJ whole genome shotgun (WGS) entry which is preliminary data.</text>
</comment>
<evidence type="ECO:0000313" key="3">
    <source>
        <dbReference type="Proteomes" id="UP000177521"/>
    </source>
</evidence>
<proteinExistence type="predicted"/>
<reference evidence="2 3" key="1">
    <citation type="journal article" date="2016" name="Nat. Commun.">
        <title>Thousands of microbial genomes shed light on interconnected biogeochemical processes in an aquifer system.</title>
        <authorList>
            <person name="Anantharaman K."/>
            <person name="Brown C.T."/>
            <person name="Hug L.A."/>
            <person name="Sharon I."/>
            <person name="Castelle C.J."/>
            <person name="Probst A.J."/>
            <person name="Thomas B.C."/>
            <person name="Singh A."/>
            <person name="Wilkins M.J."/>
            <person name="Karaoz U."/>
            <person name="Brodie E.L."/>
            <person name="Williams K.H."/>
            <person name="Hubbard S.S."/>
            <person name="Banfield J.F."/>
        </authorList>
    </citation>
    <scope>NUCLEOTIDE SEQUENCE [LARGE SCALE GENOMIC DNA]</scope>
</reference>
<accession>A0A1F4XJD9</accession>
<keyword evidence="1" id="KW-0472">Membrane</keyword>
<dbReference type="AlphaFoldDB" id="A0A1F4XJD9"/>
<protein>
    <submittedName>
        <fullName evidence="2">Uncharacterized protein</fullName>
    </submittedName>
</protein>
<dbReference type="Proteomes" id="UP000177521">
    <property type="component" value="Unassembled WGS sequence"/>
</dbReference>
<organism evidence="2 3">
    <name type="scientific">Candidatus Abawacabacteria bacterium RIFCSPHIGHO2_01_FULL_46_8</name>
    <dbReference type="NCBI Taxonomy" id="1817815"/>
    <lineage>
        <taxon>Bacteria</taxon>
        <taxon>Candidatus Abawacaibacteriota</taxon>
    </lineage>
</organism>
<feature type="transmembrane region" description="Helical" evidence="1">
    <location>
        <begin position="102"/>
        <end position="120"/>
    </location>
</feature>
<name>A0A1F4XJD9_9BACT</name>
<feature type="transmembrane region" description="Helical" evidence="1">
    <location>
        <begin position="6"/>
        <end position="31"/>
    </location>
</feature>